<reference evidence="1" key="1">
    <citation type="journal article" date="2021" name="Proc. Natl. Acad. Sci. U.S.A.">
        <title>A Catalog of Tens of Thousands of Viruses from Human Metagenomes Reveals Hidden Associations with Chronic Diseases.</title>
        <authorList>
            <person name="Tisza M.J."/>
            <person name="Buck C.B."/>
        </authorList>
    </citation>
    <scope>NUCLEOTIDE SEQUENCE</scope>
    <source>
        <strain evidence="1">CteLh2</strain>
    </source>
</reference>
<name>A0A8S5U5X6_9CAUD</name>
<proteinExistence type="predicted"/>
<accession>A0A8S5U5X6</accession>
<organism evidence="1">
    <name type="scientific">Siphoviridae sp. cteLh2</name>
    <dbReference type="NCBI Taxonomy" id="2825590"/>
    <lineage>
        <taxon>Viruses</taxon>
        <taxon>Duplodnaviria</taxon>
        <taxon>Heunggongvirae</taxon>
        <taxon>Uroviricota</taxon>
        <taxon>Caudoviricetes</taxon>
    </lineage>
</organism>
<evidence type="ECO:0000313" key="1">
    <source>
        <dbReference type="EMBL" id="DAF89798.1"/>
    </source>
</evidence>
<dbReference type="EMBL" id="BK016017">
    <property type="protein sequence ID" value="DAF89798.1"/>
    <property type="molecule type" value="Genomic_DNA"/>
</dbReference>
<sequence>MMQWIYEKITGRCWHVYSLERDTAFFRCIKCGKRKVN</sequence>
<protein>
    <submittedName>
        <fullName evidence="1">Transcription factor IIS-like protein</fullName>
    </submittedName>
</protein>